<reference evidence="6" key="1">
    <citation type="journal article" date="2020" name="Stud. Mycol.">
        <title>101 Dothideomycetes genomes: a test case for predicting lifestyles and emergence of pathogens.</title>
        <authorList>
            <person name="Haridas S."/>
            <person name="Albert R."/>
            <person name="Binder M."/>
            <person name="Bloem J."/>
            <person name="Labutti K."/>
            <person name="Salamov A."/>
            <person name="Andreopoulos B."/>
            <person name="Baker S."/>
            <person name="Barry K."/>
            <person name="Bills G."/>
            <person name="Bluhm B."/>
            <person name="Cannon C."/>
            <person name="Castanera R."/>
            <person name="Culley D."/>
            <person name="Daum C."/>
            <person name="Ezra D."/>
            <person name="Gonzalez J."/>
            <person name="Henrissat B."/>
            <person name="Kuo A."/>
            <person name="Liang C."/>
            <person name="Lipzen A."/>
            <person name="Lutzoni F."/>
            <person name="Magnuson J."/>
            <person name="Mondo S."/>
            <person name="Nolan M."/>
            <person name="Ohm R."/>
            <person name="Pangilinan J."/>
            <person name="Park H.-J."/>
            <person name="Ramirez L."/>
            <person name="Alfaro M."/>
            <person name="Sun H."/>
            <person name="Tritt A."/>
            <person name="Yoshinaga Y."/>
            <person name="Zwiers L.-H."/>
            <person name="Turgeon B."/>
            <person name="Goodwin S."/>
            <person name="Spatafora J."/>
            <person name="Crous P."/>
            <person name="Grigoriev I."/>
        </authorList>
    </citation>
    <scope>NUCLEOTIDE SEQUENCE</scope>
    <source>
        <strain evidence="6">CBS 113818</strain>
    </source>
</reference>
<dbReference type="Pfam" id="PF00187">
    <property type="entry name" value="Chitin_bind_1"/>
    <property type="match status" value="1"/>
</dbReference>
<keyword evidence="1 3" id="KW-0147">Chitin-binding</keyword>
<dbReference type="Gene3D" id="2.60.120.260">
    <property type="entry name" value="Galactose-binding domain-like"/>
    <property type="match status" value="1"/>
</dbReference>
<evidence type="ECO:0000256" key="2">
    <source>
        <dbReference type="ARBA" id="ARBA00023157"/>
    </source>
</evidence>
<feature type="region of interest" description="Disordered" evidence="4">
    <location>
        <begin position="477"/>
        <end position="653"/>
    </location>
</feature>
<dbReference type="Proteomes" id="UP000799424">
    <property type="component" value="Unassembled WGS sequence"/>
</dbReference>
<dbReference type="SMART" id="SM00270">
    <property type="entry name" value="ChtBD1"/>
    <property type="match status" value="3"/>
</dbReference>
<protein>
    <recommendedName>
        <fullName evidence="5">Chitin-binding type-1 domain-containing protein</fullName>
    </recommendedName>
</protein>
<feature type="disulfide bond" evidence="3">
    <location>
        <begin position="325"/>
        <end position="339"/>
    </location>
</feature>
<feature type="domain" description="Chitin-binding type-1" evidence="5">
    <location>
        <begin position="224"/>
        <end position="270"/>
    </location>
</feature>
<dbReference type="CDD" id="cd11618">
    <property type="entry name" value="ChtBD1_1"/>
    <property type="match status" value="3"/>
</dbReference>
<dbReference type="AlphaFoldDB" id="A0A6A6ZDS6"/>
<dbReference type="PROSITE" id="PS50941">
    <property type="entry name" value="CHIT_BIND_I_2"/>
    <property type="match status" value="3"/>
</dbReference>
<evidence type="ECO:0000313" key="7">
    <source>
        <dbReference type="Proteomes" id="UP000799424"/>
    </source>
</evidence>
<comment type="caution">
    <text evidence="3">Lacks conserved residue(s) required for the propagation of feature annotation.</text>
</comment>
<keyword evidence="2 3" id="KW-1015">Disulfide bond</keyword>
<evidence type="ECO:0000259" key="5">
    <source>
        <dbReference type="PROSITE" id="PS50941"/>
    </source>
</evidence>
<dbReference type="PANTHER" id="PTHR47849:SF8">
    <property type="entry name" value="LECTIN"/>
    <property type="match status" value="1"/>
</dbReference>
<evidence type="ECO:0000256" key="4">
    <source>
        <dbReference type="SAM" id="MobiDB-lite"/>
    </source>
</evidence>
<evidence type="ECO:0000256" key="3">
    <source>
        <dbReference type="PROSITE-ProRule" id="PRU00261"/>
    </source>
</evidence>
<feature type="region of interest" description="Disordered" evidence="4">
    <location>
        <begin position="392"/>
        <end position="451"/>
    </location>
</feature>
<dbReference type="InterPro" id="IPR001002">
    <property type="entry name" value="Chitin-bd_1"/>
</dbReference>
<dbReference type="OrthoDB" id="1193027at2759"/>
<dbReference type="GO" id="GO:0008061">
    <property type="term" value="F:chitin binding"/>
    <property type="evidence" value="ECO:0007669"/>
    <property type="project" value="UniProtKB-UniRule"/>
</dbReference>
<keyword evidence="7" id="KW-1185">Reference proteome</keyword>
<gene>
    <name evidence="6" type="ORF">CC86DRAFT_460603</name>
</gene>
<organism evidence="6 7">
    <name type="scientific">Ophiobolus disseminans</name>
    <dbReference type="NCBI Taxonomy" id="1469910"/>
    <lineage>
        <taxon>Eukaryota</taxon>
        <taxon>Fungi</taxon>
        <taxon>Dikarya</taxon>
        <taxon>Ascomycota</taxon>
        <taxon>Pezizomycotina</taxon>
        <taxon>Dothideomycetes</taxon>
        <taxon>Pleosporomycetidae</taxon>
        <taxon>Pleosporales</taxon>
        <taxon>Pleosporineae</taxon>
        <taxon>Phaeosphaeriaceae</taxon>
        <taxon>Ophiobolus</taxon>
    </lineage>
</organism>
<dbReference type="EMBL" id="MU006246">
    <property type="protein sequence ID" value="KAF2819146.1"/>
    <property type="molecule type" value="Genomic_DNA"/>
</dbReference>
<dbReference type="PANTHER" id="PTHR47849">
    <property type="entry name" value="CHITIN-BINDING LECTIN 1"/>
    <property type="match status" value="1"/>
</dbReference>
<feature type="disulfide bond" evidence="3">
    <location>
        <begin position="180"/>
        <end position="194"/>
    </location>
</feature>
<feature type="disulfide bond" evidence="3">
    <location>
        <begin position="243"/>
        <end position="257"/>
    </location>
</feature>
<feature type="domain" description="Chitin-binding type-1" evidence="5">
    <location>
        <begin position="160"/>
        <end position="207"/>
    </location>
</feature>
<name>A0A6A6ZDS6_9PLEO</name>
<dbReference type="Gene3D" id="3.30.60.10">
    <property type="entry name" value="Endochitinase-like"/>
    <property type="match status" value="3"/>
</dbReference>
<dbReference type="SUPFAM" id="SSF57016">
    <property type="entry name" value="Plant lectins/antimicrobial peptides"/>
    <property type="match status" value="3"/>
</dbReference>
<proteinExistence type="predicted"/>
<evidence type="ECO:0000313" key="6">
    <source>
        <dbReference type="EMBL" id="KAF2819146.1"/>
    </source>
</evidence>
<evidence type="ECO:0000256" key="1">
    <source>
        <dbReference type="ARBA" id="ARBA00022669"/>
    </source>
</evidence>
<feature type="domain" description="Chitin-binding type-1" evidence="5">
    <location>
        <begin position="302"/>
        <end position="353"/>
    </location>
</feature>
<accession>A0A6A6ZDS6</accession>
<sequence>MSGMVPISLPVLKHPINKTSQIICKTLDTHAPLSLPVQITDPELRSLGPLTPALLSDVVRHLSSRGSAAPWNDSTLAREAGFLSCANPPVACNDAASRSPLSKPGGFVVQLACRIIALSDSTTTLTLSLILILFHFFIMRPFLILALTALAVNGKSISRFGRCGADFGGLTCAGSAFGSCCSKYNYCGSSSAYCDDGCQSGYGTCASSSTSSSPSAGDSKVSSEGDCGGKGGKTCLNSSFGNCCSKHGYCGSGPTYCGTGCNAAFGSCSGSVSAPVNVPTTLATVTRSSAAAPSSDVRVSPNARCGWSRGAIGGFNCIGSRWGNCCSTWGFCGSTPDYCAPTKCQDKYGKCESTSSFLSSSSATKSSSSVAVSSTLSSASFTETTSASSSTRTASSTLANSSSSSQTSSVTSSATSSSKTSSVTSSRSTTVSSSSSKTSSASSSSSAMSYSSSSSFSTTKTSSASSTSQASSASSISKASSSSSTANTSSSISTRISSSSSASSTPVSSSSSVSSTKTSSSSSFSSTMTSSSSIASSTKTSSSSSFSASSTQSSSSSTVSSTAASSSSSATSRRISSSSSSISSTQSSSASSSSSTTVLSSTSTSSSVSSTQASSSSSSVASSTLNPSSSSSMMTSTPAVITPTPTPTPSATSSVACFSTASSYVDNGDFELAARGWQYTTKDTTYTTYLQDKHGGSRSLLGKGMPTGQGRASMSLTQSVGSDLPSGTEIEITAWIKPTRPNDCALFIIYGSKMVRDFRLTSAVWQKSSATTTVKEDTTSRVLVVRAECTYTKDMDLFMFDDISVTVVKGPAGEPVCSDKGGPMRT</sequence>
<dbReference type="InterPro" id="IPR036861">
    <property type="entry name" value="Endochitinase-like_sf"/>
</dbReference>